<keyword evidence="1" id="KW-1133">Transmembrane helix</keyword>
<evidence type="ECO:0000256" key="1">
    <source>
        <dbReference type="SAM" id="Phobius"/>
    </source>
</evidence>
<organism evidence="2">
    <name type="scientific">Heligmosomoides polygyrus</name>
    <name type="common">Parasitic roundworm</name>
    <dbReference type="NCBI Taxonomy" id="6339"/>
    <lineage>
        <taxon>Eukaryota</taxon>
        <taxon>Metazoa</taxon>
        <taxon>Ecdysozoa</taxon>
        <taxon>Nematoda</taxon>
        <taxon>Chromadorea</taxon>
        <taxon>Rhabditida</taxon>
        <taxon>Rhabditina</taxon>
        <taxon>Rhabditomorpha</taxon>
        <taxon>Strongyloidea</taxon>
        <taxon>Heligmosomidae</taxon>
        <taxon>Heligmosomoides</taxon>
    </lineage>
</organism>
<proteinExistence type="predicted"/>
<dbReference type="OrthoDB" id="5851719at2759"/>
<accession>A0A3P7ZHH9</accession>
<dbReference type="EMBL" id="UZAH01028635">
    <property type="protein sequence ID" value="VDP01417.1"/>
    <property type="molecule type" value="Genomic_DNA"/>
</dbReference>
<sequence length="238" mass="27638">MASLVIDFLLDGFGLGVQELDGSVEQLIRNPTWLLMNLIAVGVVLLVVDLASAYVNPEVYKRLLLREGVPEKMIPHREIEQDRTEMLYATTPPAPFNRVQHPHLEEQGFTFFKFRLAVRKSYRWSFPKLDFNLARVNRIFRWAITFQTQLGRLINAFNLPIAAGYNLYYNIRNGYQRESMKYKGDFSQTHKAVLKALLREASKVMTSQQLQELESRISELELKEQQNIMLAETLTRVD</sequence>
<reference evidence="4" key="2">
    <citation type="submission" date="2019-09" db="UniProtKB">
        <authorList>
            <consortium name="WormBaseParasite"/>
        </authorList>
    </citation>
    <scope>IDENTIFICATION</scope>
</reference>
<evidence type="ECO:0000313" key="3">
    <source>
        <dbReference type="Proteomes" id="UP000050761"/>
    </source>
</evidence>
<reference evidence="2 3" key="1">
    <citation type="submission" date="2018-11" db="EMBL/GenBank/DDBJ databases">
        <authorList>
            <consortium name="Pathogen Informatics"/>
        </authorList>
    </citation>
    <scope>NUCLEOTIDE SEQUENCE [LARGE SCALE GENOMIC DNA]</scope>
</reference>
<keyword evidence="1" id="KW-0812">Transmembrane</keyword>
<gene>
    <name evidence="2" type="ORF">HPBE_LOCUS14976</name>
</gene>
<dbReference type="AlphaFoldDB" id="A0A3P7ZHH9"/>
<dbReference type="Proteomes" id="UP000050761">
    <property type="component" value="Unassembled WGS sequence"/>
</dbReference>
<protein>
    <submittedName>
        <fullName evidence="4">Ion_trans domain-containing protein</fullName>
    </submittedName>
</protein>
<name>A0A3P7ZHH9_HELPZ</name>
<feature type="transmembrane region" description="Helical" evidence="1">
    <location>
        <begin position="33"/>
        <end position="55"/>
    </location>
</feature>
<evidence type="ECO:0000313" key="4">
    <source>
        <dbReference type="WBParaSite" id="HPBE_0001497501-mRNA-1"/>
    </source>
</evidence>
<keyword evidence="3" id="KW-1185">Reference proteome</keyword>
<keyword evidence="1" id="KW-0472">Membrane</keyword>
<evidence type="ECO:0000313" key="2">
    <source>
        <dbReference type="EMBL" id="VDP01417.1"/>
    </source>
</evidence>
<dbReference type="WBParaSite" id="HPBE_0001497501-mRNA-1">
    <property type="protein sequence ID" value="HPBE_0001497501-mRNA-1"/>
    <property type="gene ID" value="HPBE_0001497501"/>
</dbReference>